<accession>A0ABR0T6U5</accession>
<evidence type="ECO:0000313" key="5">
    <source>
        <dbReference type="Proteomes" id="UP001341245"/>
    </source>
</evidence>
<keyword evidence="5" id="KW-1185">Reference proteome</keyword>
<evidence type="ECO:0000259" key="3">
    <source>
        <dbReference type="PROSITE" id="PS51186"/>
    </source>
</evidence>
<dbReference type="InterPro" id="IPR000182">
    <property type="entry name" value="GNAT_dom"/>
</dbReference>
<keyword evidence="1" id="KW-0808">Transferase</keyword>
<evidence type="ECO:0000256" key="2">
    <source>
        <dbReference type="ARBA" id="ARBA00023315"/>
    </source>
</evidence>
<sequence>MANPAPRPCSLRKATLEDVIAIADLGAHVYTLTFGHSVPQEDLSDYLDEAYSVSATAKEIANPDKDMIVATDGKDHIIGFVLLTRGTTDPCLEGLNKTIELQRLYIHPKAHGGGVGKLLENHVEEMARRQGFEHLWLGVWEENIKAIKFYEKLGFTRVGSHAFRTGQVIQTDFIMVKRL</sequence>
<name>A0ABR0T6U5_AURPU</name>
<evidence type="ECO:0000313" key="4">
    <source>
        <dbReference type="EMBL" id="KAK5999720.1"/>
    </source>
</evidence>
<dbReference type="EMBL" id="JASGXD010000021">
    <property type="protein sequence ID" value="KAK5999720.1"/>
    <property type="molecule type" value="Genomic_DNA"/>
</dbReference>
<dbReference type="CDD" id="cd04301">
    <property type="entry name" value="NAT_SF"/>
    <property type="match status" value="1"/>
</dbReference>
<dbReference type="Proteomes" id="UP001341245">
    <property type="component" value="Unassembled WGS sequence"/>
</dbReference>
<organism evidence="4 5">
    <name type="scientific">Aureobasidium pullulans</name>
    <name type="common">Black yeast</name>
    <name type="synonym">Pullularia pullulans</name>
    <dbReference type="NCBI Taxonomy" id="5580"/>
    <lineage>
        <taxon>Eukaryota</taxon>
        <taxon>Fungi</taxon>
        <taxon>Dikarya</taxon>
        <taxon>Ascomycota</taxon>
        <taxon>Pezizomycotina</taxon>
        <taxon>Dothideomycetes</taxon>
        <taxon>Dothideomycetidae</taxon>
        <taxon>Dothideales</taxon>
        <taxon>Saccotheciaceae</taxon>
        <taxon>Aureobasidium</taxon>
    </lineage>
</organism>
<dbReference type="PROSITE" id="PS51186">
    <property type="entry name" value="GNAT"/>
    <property type="match status" value="1"/>
</dbReference>
<dbReference type="Pfam" id="PF00583">
    <property type="entry name" value="Acetyltransf_1"/>
    <property type="match status" value="1"/>
</dbReference>
<evidence type="ECO:0000256" key="1">
    <source>
        <dbReference type="ARBA" id="ARBA00022679"/>
    </source>
</evidence>
<proteinExistence type="predicted"/>
<comment type="caution">
    <text evidence="4">The sequence shown here is derived from an EMBL/GenBank/DDBJ whole genome shotgun (WGS) entry which is preliminary data.</text>
</comment>
<dbReference type="PANTHER" id="PTHR43877:SF2">
    <property type="entry name" value="AMINOALKYLPHOSPHONATE N-ACETYLTRANSFERASE-RELATED"/>
    <property type="match status" value="1"/>
</dbReference>
<feature type="domain" description="N-acetyltransferase" evidence="3">
    <location>
        <begin position="9"/>
        <end position="179"/>
    </location>
</feature>
<protein>
    <recommendedName>
        <fullName evidence="3">N-acetyltransferase domain-containing protein</fullName>
    </recommendedName>
</protein>
<dbReference type="Gene3D" id="3.40.630.30">
    <property type="match status" value="1"/>
</dbReference>
<gene>
    <name evidence="4" type="ORF">QM012_005126</name>
</gene>
<dbReference type="InterPro" id="IPR016181">
    <property type="entry name" value="Acyl_CoA_acyltransferase"/>
</dbReference>
<keyword evidence="2" id="KW-0012">Acyltransferase</keyword>
<dbReference type="InterPro" id="IPR050832">
    <property type="entry name" value="Bact_Acetyltransf"/>
</dbReference>
<dbReference type="SUPFAM" id="SSF55729">
    <property type="entry name" value="Acyl-CoA N-acyltransferases (Nat)"/>
    <property type="match status" value="1"/>
</dbReference>
<reference evidence="4 5" key="1">
    <citation type="submission" date="2023-11" db="EMBL/GenBank/DDBJ databases">
        <title>Draft genome sequence and annotation of the polyextremotolerant black yeast-like fungus Aureobasidium pullulans NRRL 62042.</title>
        <authorList>
            <person name="Dielentheis-Frenken M.R.E."/>
            <person name="Wibberg D."/>
            <person name="Blank L.M."/>
            <person name="Tiso T."/>
        </authorList>
    </citation>
    <scope>NUCLEOTIDE SEQUENCE [LARGE SCALE GENOMIC DNA]</scope>
    <source>
        <strain evidence="4 5">NRRL 62042</strain>
    </source>
</reference>
<dbReference type="PANTHER" id="PTHR43877">
    <property type="entry name" value="AMINOALKYLPHOSPHONATE N-ACETYLTRANSFERASE-RELATED-RELATED"/>
    <property type="match status" value="1"/>
</dbReference>